<evidence type="ECO:0000313" key="3">
    <source>
        <dbReference type="Proteomes" id="UP000028007"/>
    </source>
</evidence>
<dbReference type="InterPro" id="IPR051604">
    <property type="entry name" value="Ergot_Alk_Oxidoreductase"/>
</dbReference>
<dbReference type="Proteomes" id="UP000028007">
    <property type="component" value="Unassembled WGS sequence"/>
</dbReference>
<feature type="domain" description="NmrA-like" evidence="1">
    <location>
        <begin position="2"/>
        <end position="284"/>
    </location>
</feature>
<reference evidence="2 3" key="1">
    <citation type="journal article" date="1992" name="Int. J. Syst. Bacteriol.">
        <title>Sphingobacterium antarcticus sp. nov. a Psychrotrophic Bacterium from the Soils of Schirmacher Oasis, Antarctica.</title>
        <authorList>
            <person name="Shivaji S."/>
            <person name="Ray M.K."/>
            <person name="Rao N.S."/>
            <person name="Saiserr L."/>
            <person name="Jagannadham M.V."/>
            <person name="Kumar G.S."/>
            <person name="Reddy G."/>
            <person name="Bhargava P.M."/>
        </authorList>
    </citation>
    <scope>NUCLEOTIDE SEQUENCE [LARGE SCALE GENOMIC DNA]</scope>
    <source>
        <strain evidence="2 3">4BY</strain>
    </source>
</reference>
<dbReference type="SUPFAM" id="SSF51735">
    <property type="entry name" value="NAD(P)-binding Rossmann-fold domains"/>
    <property type="match status" value="1"/>
</dbReference>
<dbReference type="PANTHER" id="PTHR43162">
    <property type="match status" value="1"/>
</dbReference>
<gene>
    <name evidence="2" type="ORF">N180_07425</name>
</gene>
<organism evidence="2 3">
    <name type="scientific">Pedobacter antarcticus 4BY</name>
    <dbReference type="NCBI Taxonomy" id="1358423"/>
    <lineage>
        <taxon>Bacteria</taxon>
        <taxon>Pseudomonadati</taxon>
        <taxon>Bacteroidota</taxon>
        <taxon>Sphingobacteriia</taxon>
        <taxon>Sphingobacteriales</taxon>
        <taxon>Sphingobacteriaceae</taxon>
        <taxon>Pedobacter</taxon>
    </lineage>
</organism>
<sequence length="293" mass="31751">MKKIAIAAATGNIGSSVARQIASHGATPLLLGQNLKRLNDLYISEGVSIVADISNTEQVIAATEGAEALFWVVPPVLNVSSLHEWYQKVTDAGVAAVIQNKIKRVVLVSSLGASSSPNLGTVSYCGDMEVAFDKLNANVLALRPGYFLENFILQAKDIREKGIFTFPYDSDHDIPFISSDDIAEAASRYLLDETWAGHWKLNLMGPENITLAQAASRLSAMMGKSVKYVQQSGEEVKAQLSSWGTSESVQQELMDLFSALGDSNGPYATPRTIEATTATTFEQFLERKFLPSL</sequence>
<protein>
    <recommendedName>
        <fullName evidence="1">NmrA-like domain-containing protein</fullName>
    </recommendedName>
</protein>
<dbReference type="RefSeq" id="WP_037442379.1">
    <property type="nucleotide sequence ID" value="NZ_JNFF01000074.1"/>
</dbReference>
<comment type="caution">
    <text evidence="2">The sequence shown here is derived from an EMBL/GenBank/DDBJ whole genome shotgun (WGS) entry which is preliminary data.</text>
</comment>
<dbReference type="OrthoDB" id="2149806at2"/>
<proteinExistence type="predicted"/>
<name>A0A081PF96_9SPHI</name>
<dbReference type="EMBL" id="JNFF01000074">
    <property type="protein sequence ID" value="KEQ29369.1"/>
    <property type="molecule type" value="Genomic_DNA"/>
</dbReference>
<dbReference type="Gene3D" id="3.40.50.720">
    <property type="entry name" value="NAD(P)-binding Rossmann-like Domain"/>
    <property type="match status" value="1"/>
</dbReference>
<dbReference type="PANTHER" id="PTHR43162:SF1">
    <property type="entry name" value="PRESTALK A DIFFERENTIATION PROTEIN A"/>
    <property type="match status" value="1"/>
</dbReference>
<evidence type="ECO:0000313" key="2">
    <source>
        <dbReference type="EMBL" id="KEQ29369.1"/>
    </source>
</evidence>
<dbReference type="eggNOG" id="COG0702">
    <property type="taxonomic scope" value="Bacteria"/>
</dbReference>
<dbReference type="Pfam" id="PF05368">
    <property type="entry name" value="NmrA"/>
    <property type="match status" value="1"/>
</dbReference>
<dbReference type="Gene3D" id="3.90.25.10">
    <property type="entry name" value="UDP-galactose 4-epimerase, domain 1"/>
    <property type="match status" value="1"/>
</dbReference>
<accession>A0A081PF96</accession>
<dbReference type="AlphaFoldDB" id="A0A081PF96"/>
<keyword evidence="3" id="KW-1185">Reference proteome</keyword>
<dbReference type="InterPro" id="IPR036291">
    <property type="entry name" value="NAD(P)-bd_dom_sf"/>
</dbReference>
<evidence type="ECO:0000259" key="1">
    <source>
        <dbReference type="Pfam" id="PF05368"/>
    </source>
</evidence>
<dbReference type="InterPro" id="IPR008030">
    <property type="entry name" value="NmrA-like"/>
</dbReference>